<evidence type="ECO:0000313" key="2">
    <source>
        <dbReference type="Proteomes" id="UP001159363"/>
    </source>
</evidence>
<accession>A0ABQ9HZX4</accession>
<name>A0ABQ9HZX4_9NEOP</name>
<reference evidence="1 2" key="1">
    <citation type="submission" date="2023-02" db="EMBL/GenBank/DDBJ databases">
        <title>LHISI_Scaffold_Assembly.</title>
        <authorList>
            <person name="Stuart O.P."/>
            <person name="Cleave R."/>
            <person name="Magrath M.J.L."/>
            <person name="Mikheyev A.S."/>
        </authorList>
    </citation>
    <scope>NUCLEOTIDE SEQUENCE [LARGE SCALE GENOMIC DNA]</scope>
    <source>
        <strain evidence="1">Daus_M_001</strain>
        <tissue evidence="1">Leg muscle</tissue>
    </source>
</reference>
<proteinExistence type="predicted"/>
<dbReference type="EMBL" id="JARBHB010000003">
    <property type="protein sequence ID" value="KAJ8889629.1"/>
    <property type="molecule type" value="Genomic_DNA"/>
</dbReference>
<evidence type="ECO:0000313" key="1">
    <source>
        <dbReference type="EMBL" id="KAJ8889629.1"/>
    </source>
</evidence>
<dbReference type="Proteomes" id="UP001159363">
    <property type="component" value="Chromosome 3"/>
</dbReference>
<keyword evidence="2" id="KW-1185">Reference proteome</keyword>
<comment type="caution">
    <text evidence="1">The sequence shown here is derived from an EMBL/GenBank/DDBJ whole genome shotgun (WGS) entry which is preliminary data.</text>
</comment>
<feature type="non-terminal residue" evidence="1">
    <location>
        <position position="154"/>
    </location>
</feature>
<protein>
    <submittedName>
        <fullName evidence="1">Uncharacterized protein</fullName>
    </submittedName>
</protein>
<gene>
    <name evidence="1" type="ORF">PR048_009129</name>
</gene>
<sequence>MTKRKKDKMKRLDNAKVAFVCFDLQQYLPKPFLSSGLSLYKRYLSTFNLTCFAHVKQRKYAECFMWNETTARKVINVYSDCCGGHTANIYFSVVCILFMAGISKTEKELHVINHNSFTLTIHKGNADSINASTEKTKNTVTSVQINLPKDWMNL</sequence>
<organism evidence="1 2">
    <name type="scientific">Dryococelus australis</name>
    <dbReference type="NCBI Taxonomy" id="614101"/>
    <lineage>
        <taxon>Eukaryota</taxon>
        <taxon>Metazoa</taxon>
        <taxon>Ecdysozoa</taxon>
        <taxon>Arthropoda</taxon>
        <taxon>Hexapoda</taxon>
        <taxon>Insecta</taxon>
        <taxon>Pterygota</taxon>
        <taxon>Neoptera</taxon>
        <taxon>Polyneoptera</taxon>
        <taxon>Phasmatodea</taxon>
        <taxon>Verophasmatodea</taxon>
        <taxon>Anareolatae</taxon>
        <taxon>Phasmatidae</taxon>
        <taxon>Eurycanthinae</taxon>
        <taxon>Dryococelus</taxon>
    </lineage>
</organism>